<evidence type="ECO:0000313" key="7">
    <source>
        <dbReference type="Proteomes" id="UP001431783"/>
    </source>
</evidence>
<evidence type="ECO:0000256" key="3">
    <source>
        <dbReference type="ARBA" id="ARBA00022833"/>
    </source>
</evidence>
<protein>
    <recommendedName>
        <fullName evidence="5">SIAH-type domain-containing protein</fullName>
    </recommendedName>
</protein>
<dbReference type="GO" id="GO:0005737">
    <property type="term" value="C:cytoplasm"/>
    <property type="evidence" value="ECO:0007669"/>
    <property type="project" value="TreeGrafter"/>
</dbReference>
<evidence type="ECO:0000256" key="2">
    <source>
        <dbReference type="ARBA" id="ARBA00022771"/>
    </source>
</evidence>
<evidence type="ECO:0000256" key="1">
    <source>
        <dbReference type="ARBA" id="ARBA00022723"/>
    </source>
</evidence>
<dbReference type="Gene3D" id="3.30.40.10">
    <property type="entry name" value="Zinc/RING finger domain, C3HC4 (zinc finger)"/>
    <property type="match status" value="1"/>
</dbReference>
<dbReference type="InterPro" id="IPR013010">
    <property type="entry name" value="Znf_SIAH"/>
</dbReference>
<keyword evidence="2 4" id="KW-0863">Zinc-finger</keyword>
<accession>A0AAW1TJF7</accession>
<reference evidence="6 7" key="1">
    <citation type="submission" date="2023-03" db="EMBL/GenBank/DDBJ databases">
        <title>Genome insight into feeding habits of ladybird beetles.</title>
        <authorList>
            <person name="Li H.-S."/>
            <person name="Huang Y.-H."/>
            <person name="Pang H."/>
        </authorList>
    </citation>
    <scope>NUCLEOTIDE SEQUENCE [LARGE SCALE GENOMIC DNA]</scope>
    <source>
        <strain evidence="6">SYSU_2023b</strain>
        <tissue evidence="6">Whole body</tissue>
    </source>
</reference>
<name>A0AAW1TJF7_9CUCU</name>
<dbReference type="GO" id="GO:0061630">
    <property type="term" value="F:ubiquitin protein ligase activity"/>
    <property type="evidence" value="ECO:0007669"/>
    <property type="project" value="TreeGrafter"/>
</dbReference>
<keyword evidence="3" id="KW-0862">Zinc</keyword>
<proteinExistence type="predicted"/>
<dbReference type="GO" id="GO:0043161">
    <property type="term" value="P:proteasome-mediated ubiquitin-dependent protein catabolic process"/>
    <property type="evidence" value="ECO:0007669"/>
    <property type="project" value="TreeGrafter"/>
</dbReference>
<dbReference type="GO" id="GO:0031624">
    <property type="term" value="F:ubiquitin conjugating enzyme binding"/>
    <property type="evidence" value="ECO:0007669"/>
    <property type="project" value="TreeGrafter"/>
</dbReference>
<keyword evidence="7" id="KW-1185">Reference proteome</keyword>
<comment type="caution">
    <text evidence="6">The sequence shown here is derived from an EMBL/GenBank/DDBJ whole genome shotgun (WGS) entry which is preliminary data.</text>
</comment>
<dbReference type="InterPro" id="IPR013083">
    <property type="entry name" value="Znf_RING/FYVE/PHD"/>
</dbReference>
<keyword evidence="1" id="KW-0479">Metal-binding</keyword>
<organism evidence="6 7">
    <name type="scientific">Henosepilachna vigintioctopunctata</name>
    <dbReference type="NCBI Taxonomy" id="420089"/>
    <lineage>
        <taxon>Eukaryota</taxon>
        <taxon>Metazoa</taxon>
        <taxon>Ecdysozoa</taxon>
        <taxon>Arthropoda</taxon>
        <taxon>Hexapoda</taxon>
        <taxon>Insecta</taxon>
        <taxon>Pterygota</taxon>
        <taxon>Neoptera</taxon>
        <taxon>Endopterygota</taxon>
        <taxon>Coleoptera</taxon>
        <taxon>Polyphaga</taxon>
        <taxon>Cucujiformia</taxon>
        <taxon>Coccinelloidea</taxon>
        <taxon>Coccinellidae</taxon>
        <taxon>Epilachninae</taxon>
        <taxon>Epilachnini</taxon>
        <taxon>Henosepilachna</taxon>
    </lineage>
</organism>
<dbReference type="SUPFAM" id="SSF49599">
    <property type="entry name" value="TRAF domain-like"/>
    <property type="match status" value="1"/>
</dbReference>
<dbReference type="AlphaFoldDB" id="A0AAW1TJF7"/>
<dbReference type="Proteomes" id="UP001431783">
    <property type="component" value="Unassembled WGS sequence"/>
</dbReference>
<dbReference type="PANTHER" id="PTHR45877:SF2">
    <property type="entry name" value="E3 UBIQUITIN-PROTEIN LIGASE SINA-RELATED"/>
    <property type="match status" value="1"/>
</dbReference>
<sequence>MNEENQMSCSSEEEIDYQVCVQSITDNIHEALKCFKCREYCHPPFEQTTKGKLICPFCLKCFESGINIMPQRTLILERMYSILQFPCKNKLFGCKFEDKGAVLEGHHKVCQYVYLKCPYKCAWRGRPKQLIVHLKIHHADLTKIKIYGLDTTQISLQIASDTSSYHFNTIIAFGKVSAVCLIKDSVTKTLCYIATNMETFDTARYEWRLDFLYQNGQKTTKVLNVTQSNNKTREKFYALPRHELPFDAIDEIDDIGIFVIEKPRRRFSTGSICQFGAVG</sequence>
<dbReference type="PROSITE" id="PS51081">
    <property type="entry name" value="ZF_SIAH"/>
    <property type="match status" value="1"/>
</dbReference>
<feature type="domain" description="SIAH-type" evidence="5">
    <location>
        <begin position="82"/>
        <end position="139"/>
    </location>
</feature>
<dbReference type="InterPro" id="IPR004162">
    <property type="entry name" value="SINA-like_animal"/>
</dbReference>
<gene>
    <name evidence="6" type="ORF">WA026_011358</name>
</gene>
<evidence type="ECO:0000259" key="5">
    <source>
        <dbReference type="PROSITE" id="PS51081"/>
    </source>
</evidence>
<dbReference type="GO" id="GO:0008270">
    <property type="term" value="F:zinc ion binding"/>
    <property type="evidence" value="ECO:0007669"/>
    <property type="project" value="UniProtKB-KW"/>
</dbReference>
<evidence type="ECO:0000313" key="6">
    <source>
        <dbReference type="EMBL" id="KAK9871076.1"/>
    </source>
</evidence>
<dbReference type="PANTHER" id="PTHR45877">
    <property type="entry name" value="E3 UBIQUITIN-PROTEIN LIGASE SIAH2"/>
    <property type="match status" value="1"/>
</dbReference>
<evidence type="ECO:0000256" key="4">
    <source>
        <dbReference type="PROSITE-ProRule" id="PRU00455"/>
    </source>
</evidence>
<dbReference type="Pfam" id="PF21361">
    <property type="entry name" value="Sina_ZnF"/>
    <property type="match status" value="1"/>
</dbReference>
<dbReference type="EMBL" id="JARQZJ010000005">
    <property type="protein sequence ID" value="KAK9871076.1"/>
    <property type="molecule type" value="Genomic_DNA"/>
</dbReference>